<keyword evidence="4" id="KW-1185">Reference proteome</keyword>
<dbReference type="PROSITE" id="PS50041">
    <property type="entry name" value="C_TYPE_LECTIN_2"/>
    <property type="match status" value="1"/>
</dbReference>
<accession>A0A668U4W0</accession>
<dbReference type="Ensembl" id="ENSOABT00000034302.2">
    <property type="protein sequence ID" value="ENSOABP00000033376.2"/>
    <property type="gene ID" value="ENSOABG00000015376.2"/>
</dbReference>
<reference evidence="3" key="2">
    <citation type="submission" date="2025-09" db="UniProtKB">
        <authorList>
            <consortium name="Ensembl"/>
        </authorList>
    </citation>
    <scope>IDENTIFICATION</scope>
</reference>
<feature type="domain" description="C-type lectin" evidence="2">
    <location>
        <begin position="1"/>
        <end position="54"/>
    </location>
</feature>
<dbReference type="PANTHER" id="PTHR22803">
    <property type="entry name" value="MANNOSE, PHOSPHOLIPASE, LECTIN RECEPTOR RELATED"/>
    <property type="match status" value="1"/>
</dbReference>
<dbReference type="InterPro" id="IPR001304">
    <property type="entry name" value="C-type_lectin-like"/>
</dbReference>
<dbReference type="InterPro" id="IPR016186">
    <property type="entry name" value="C-type_lectin-like/link_sf"/>
</dbReference>
<dbReference type="Pfam" id="PF00059">
    <property type="entry name" value="Lectin_C"/>
    <property type="match status" value="1"/>
</dbReference>
<proteinExistence type="predicted"/>
<protein>
    <recommendedName>
        <fullName evidence="2">C-type lectin domain-containing protein</fullName>
    </recommendedName>
</protein>
<reference evidence="3" key="1">
    <citation type="submission" date="2025-08" db="UniProtKB">
        <authorList>
            <consortium name="Ensembl"/>
        </authorList>
    </citation>
    <scope>IDENTIFICATION</scope>
</reference>
<dbReference type="InterPro" id="IPR016187">
    <property type="entry name" value="CTDL_fold"/>
</dbReference>
<sequence>MEGQWKWVDGTPLTLANWATNEPNNGEDCVHVRNDKKKSWNDLSCAASLKWICEKTPNHCTVS</sequence>
<evidence type="ECO:0000259" key="2">
    <source>
        <dbReference type="PROSITE" id="PS50041"/>
    </source>
</evidence>
<dbReference type="Gene3D" id="3.10.100.10">
    <property type="entry name" value="Mannose-Binding Protein A, subunit A"/>
    <property type="match status" value="1"/>
</dbReference>
<evidence type="ECO:0000256" key="1">
    <source>
        <dbReference type="ARBA" id="ARBA00023157"/>
    </source>
</evidence>
<dbReference type="AlphaFoldDB" id="A0A668U4W0"/>
<organism evidence="3 4">
    <name type="scientific">Oreochromis aureus</name>
    <name type="common">Israeli tilapia</name>
    <name type="synonym">Chromis aureus</name>
    <dbReference type="NCBI Taxonomy" id="47969"/>
    <lineage>
        <taxon>Eukaryota</taxon>
        <taxon>Metazoa</taxon>
        <taxon>Chordata</taxon>
        <taxon>Craniata</taxon>
        <taxon>Vertebrata</taxon>
        <taxon>Euteleostomi</taxon>
        <taxon>Actinopterygii</taxon>
        <taxon>Neopterygii</taxon>
        <taxon>Teleostei</taxon>
        <taxon>Neoteleostei</taxon>
        <taxon>Acanthomorphata</taxon>
        <taxon>Ovalentaria</taxon>
        <taxon>Cichlomorphae</taxon>
        <taxon>Cichliformes</taxon>
        <taxon>Cichlidae</taxon>
        <taxon>African cichlids</taxon>
        <taxon>Pseudocrenilabrinae</taxon>
        <taxon>Oreochromini</taxon>
        <taxon>Oreochromis</taxon>
    </lineage>
</organism>
<dbReference type="Proteomes" id="UP000472276">
    <property type="component" value="Unassembled WGS sequence"/>
</dbReference>
<dbReference type="InterPro" id="IPR050111">
    <property type="entry name" value="C-type_lectin/snaclec_domain"/>
</dbReference>
<evidence type="ECO:0000313" key="3">
    <source>
        <dbReference type="Ensembl" id="ENSOABP00000033376.2"/>
    </source>
</evidence>
<keyword evidence="1" id="KW-1015">Disulfide bond</keyword>
<name>A0A668U4W0_OREAU</name>
<dbReference type="InterPro" id="IPR018378">
    <property type="entry name" value="C-type_lectin_CS"/>
</dbReference>
<evidence type="ECO:0000313" key="4">
    <source>
        <dbReference type="Proteomes" id="UP000472276"/>
    </source>
</evidence>
<dbReference type="SUPFAM" id="SSF56436">
    <property type="entry name" value="C-type lectin-like"/>
    <property type="match status" value="1"/>
</dbReference>
<dbReference type="PROSITE" id="PS00615">
    <property type="entry name" value="C_TYPE_LECTIN_1"/>
    <property type="match status" value="1"/>
</dbReference>